<gene>
    <name evidence="2" type="ORF">METZ01_LOCUS294013</name>
</gene>
<keyword evidence="1" id="KW-1133">Transmembrane helix</keyword>
<feature type="non-terminal residue" evidence="2">
    <location>
        <position position="37"/>
    </location>
</feature>
<protein>
    <submittedName>
        <fullName evidence="2">Uncharacterized protein</fullName>
    </submittedName>
</protein>
<dbReference type="EMBL" id="UINC01089788">
    <property type="protein sequence ID" value="SVC41159.1"/>
    <property type="molecule type" value="Genomic_DNA"/>
</dbReference>
<evidence type="ECO:0000256" key="1">
    <source>
        <dbReference type="SAM" id="Phobius"/>
    </source>
</evidence>
<evidence type="ECO:0000313" key="2">
    <source>
        <dbReference type="EMBL" id="SVC41159.1"/>
    </source>
</evidence>
<keyword evidence="1" id="KW-0812">Transmembrane</keyword>
<reference evidence="2" key="1">
    <citation type="submission" date="2018-05" db="EMBL/GenBank/DDBJ databases">
        <authorList>
            <person name="Lanie J.A."/>
            <person name="Ng W.-L."/>
            <person name="Kazmierczak K.M."/>
            <person name="Andrzejewski T.M."/>
            <person name="Davidsen T.M."/>
            <person name="Wayne K.J."/>
            <person name="Tettelin H."/>
            <person name="Glass J.I."/>
            <person name="Rusch D."/>
            <person name="Podicherti R."/>
            <person name="Tsui H.-C.T."/>
            <person name="Winkler M.E."/>
        </authorList>
    </citation>
    <scope>NUCLEOTIDE SEQUENCE</scope>
</reference>
<accession>A0A382LWM8</accession>
<sequence>METTITPFLSSFFILLREGFEAMLIAVLVFMYLDKVK</sequence>
<organism evidence="2">
    <name type="scientific">marine metagenome</name>
    <dbReference type="NCBI Taxonomy" id="408172"/>
    <lineage>
        <taxon>unclassified sequences</taxon>
        <taxon>metagenomes</taxon>
        <taxon>ecological metagenomes</taxon>
    </lineage>
</organism>
<proteinExistence type="predicted"/>
<feature type="transmembrane region" description="Helical" evidence="1">
    <location>
        <begin position="12"/>
        <end position="33"/>
    </location>
</feature>
<dbReference type="AlphaFoldDB" id="A0A382LWM8"/>
<keyword evidence="1" id="KW-0472">Membrane</keyword>
<name>A0A382LWM8_9ZZZZ</name>